<proteinExistence type="predicted"/>
<dbReference type="Proteomes" id="UP001235744">
    <property type="component" value="Chromosome"/>
</dbReference>
<keyword evidence="3" id="KW-0255">Endonuclease</keyword>
<dbReference type="Gene3D" id="3.90.1570.10">
    <property type="entry name" value="tt1808, chain A"/>
    <property type="match status" value="1"/>
</dbReference>
<dbReference type="InterPro" id="IPR012296">
    <property type="entry name" value="Nuclease_put_TT1808"/>
</dbReference>
<accession>A0ABY9IUY0</accession>
<protein>
    <submittedName>
        <fullName evidence="3">Uma2 family endonuclease</fullName>
    </submittedName>
</protein>
<keyword evidence="3" id="KW-0378">Hydrolase</keyword>
<gene>
    <name evidence="3" type="ORF">P8A19_19460</name>
</gene>
<dbReference type="RefSeq" id="WP_306070990.1">
    <property type="nucleotide sequence ID" value="NZ_JARVXU010000001.1"/>
</dbReference>
<name>A0ABY9IUY0_9ACTN</name>
<organism evidence="3 4">
    <name type="scientific">Streptomyces poriferorum</name>
    <dbReference type="NCBI Taxonomy" id="2798799"/>
    <lineage>
        <taxon>Bacteria</taxon>
        <taxon>Bacillati</taxon>
        <taxon>Actinomycetota</taxon>
        <taxon>Actinomycetes</taxon>
        <taxon>Kitasatosporales</taxon>
        <taxon>Streptomycetaceae</taxon>
        <taxon>Streptomyces</taxon>
    </lineage>
</organism>
<evidence type="ECO:0000313" key="3">
    <source>
        <dbReference type="EMBL" id="WLQ57496.1"/>
    </source>
</evidence>
<dbReference type="InterPro" id="IPR011335">
    <property type="entry name" value="Restrct_endonuc-II-like"/>
</dbReference>
<dbReference type="CDD" id="cd06260">
    <property type="entry name" value="DUF820-like"/>
    <property type="match status" value="1"/>
</dbReference>
<keyword evidence="3" id="KW-0540">Nuclease</keyword>
<dbReference type="InterPro" id="IPR008538">
    <property type="entry name" value="Uma2"/>
</dbReference>
<dbReference type="SUPFAM" id="SSF52980">
    <property type="entry name" value="Restriction endonuclease-like"/>
    <property type="match status" value="1"/>
</dbReference>
<dbReference type="PANTHER" id="PTHR35400">
    <property type="entry name" value="SLR1083 PROTEIN"/>
    <property type="match status" value="1"/>
</dbReference>
<dbReference type="GO" id="GO:0004519">
    <property type="term" value="F:endonuclease activity"/>
    <property type="evidence" value="ECO:0007669"/>
    <property type="project" value="UniProtKB-KW"/>
</dbReference>
<dbReference type="EMBL" id="CP120988">
    <property type="protein sequence ID" value="WLQ57496.1"/>
    <property type="molecule type" value="Genomic_DNA"/>
</dbReference>
<reference evidence="3 4" key="1">
    <citation type="submission" date="2023-03" db="EMBL/GenBank/DDBJ databases">
        <title>Isolation and description of six Streptomyces strains from soil environments, able to metabolize different microbial glucans.</title>
        <authorList>
            <person name="Widen T."/>
            <person name="Larsbrink J."/>
        </authorList>
    </citation>
    <scope>NUCLEOTIDE SEQUENCE [LARGE SCALE GENOMIC DNA]</scope>
    <source>
        <strain evidence="3 4">Alt2</strain>
    </source>
</reference>
<keyword evidence="4" id="KW-1185">Reference proteome</keyword>
<dbReference type="PANTHER" id="PTHR35400:SF3">
    <property type="entry name" value="SLL1072 PROTEIN"/>
    <property type="match status" value="1"/>
</dbReference>
<feature type="domain" description="Putative restriction endonuclease" evidence="2">
    <location>
        <begin position="1"/>
        <end position="138"/>
    </location>
</feature>
<evidence type="ECO:0000259" key="2">
    <source>
        <dbReference type="Pfam" id="PF05685"/>
    </source>
</evidence>
<feature type="region of interest" description="Disordered" evidence="1">
    <location>
        <begin position="114"/>
        <end position="137"/>
    </location>
</feature>
<evidence type="ECO:0000313" key="4">
    <source>
        <dbReference type="Proteomes" id="UP001235744"/>
    </source>
</evidence>
<evidence type="ECO:0000256" key="1">
    <source>
        <dbReference type="SAM" id="MobiDB-lite"/>
    </source>
</evidence>
<dbReference type="Pfam" id="PF05685">
    <property type="entry name" value="Uma2"/>
    <property type="match status" value="1"/>
</dbReference>
<sequence length="158" mass="16884">MSPPPRGKHVGTIRRLRRQLESRLPSGTAAYEVTSVGMPDDPDDYATPDLVLLPDEWDEGDAWLADPADAVLAGEAISQSEKARDIGQKDGWYAVAGVAALLVIDPRHGTWAPYARPESGSYQERSGGKFGEDVPLPEPPALVVATDSFPRYGTGAVG</sequence>